<organism evidence="1 2">
    <name type="scientific">Nocardia rhizosphaerae</name>
    <dbReference type="NCBI Taxonomy" id="1691571"/>
    <lineage>
        <taxon>Bacteria</taxon>
        <taxon>Bacillati</taxon>
        <taxon>Actinomycetota</taxon>
        <taxon>Actinomycetes</taxon>
        <taxon>Mycobacteriales</taxon>
        <taxon>Nocardiaceae</taxon>
        <taxon>Nocardia</taxon>
    </lineage>
</organism>
<keyword evidence="2" id="KW-1185">Reference proteome</keyword>
<dbReference type="Gene3D" id="3.40.50.720">
    <property type="entry name" value="NAD(P)-binding Rossmann-like Domain"/>
    <property type="match status" value="1"/>
</dbReference>
<name>A0ABV8LA32_9NOCA</name>
<protein>
    <submittedName>
        <fullName evidence="1">SDR family NAD(P)-dependent oxidoreductase</fullName>
    </submittedName>
</protein>
<dbReference type="InterPro" id="IPR036291">
    <property type="entry name" value="NAD(P)-bd_dom_sf"/>
</dbReference>
<dbReference type="PRINTS" id="PR00081">
    <property type="entry name" value="GDHRDH"/>
</dbReference>
<dbReference type="SUPFAM" id="SSF51735">
    <property type="entry name" value="NAD(P)-binding Rossmann-fold domains"/>
    <property type="match status" value="1"/>
</dbReference>
<evidence type="ECO:0000313" key="2">
    <source>
        <dbReference type="Proteomes" id="UP001595767"/>
    </source>
</evidence>
<accession>A0ABV8LA32</accession>
<dbReference type="RefSeq" id="WP_378552379.1">
    <property type="nucleotide sequence ID" value="NZ_JBHSBA010000011.1"/>
</dbReference>
<dbReference type="EMBL" id="JBHSBA010000011">
    <property type="protein sequence ID" value="MFC4127169.1"/>
    <property type="molecule type" value="Genomic_DNA"/>
</dbReference>
<proteinExistence type="predicted"/>
<evidence type="ECO:0000313" key="1">
    <source>
        <dbReference type="EMBL" id="MFC4127169.1"/>
    </source>
</evidence>
<gene>
    <name evidence="1" type="ORF">ACFOW8_19750</name>
</gene>
<sequence length="324" mass="34729">MNDAEFEPSLGDALLDRAIVPGYSRVGIALRRRTWPADDPAPAALRGGRAVVTGANSGIGLAIADGLAALGASTVLAVRNPRRGDEAVAELRRRHPEASITAVECDVSEPDSIRRCAATLGDAPIDVLIHNAGVLPPRRRENSAGHELSYATHVLGPLLLTELIRPLLAAAHGAKVLLMSSGGMYAQPLAVDDPEYRKGEYKGARAYARTKRMQVALTPALAAELADDRIGVHAVHPGWVDTPGIADALPRFRRLVRPLLRTPAEGADTAVWLAATARPLPTGRFWHDRRVRPLHVRSSTRYSEADVAALWRRCRASIGAPDTA</sequence>
<dbReference type="InterPro" id="IPR002347">
    <property type="entry name" value="SDR_fam"/>
</dbReference>
<dbReference type="PANTHER" id="PTHR44656">
    <property type="entry name" value="DEHYDROGENASE/REDUCTASE SDR FAMILY MEMBER 12"/>
    <property type="match status" value="1"/>
</dbReference>
<dbReference type="InterPro" id="IPR052992">
    <property type="entry name" value="SDR_member_12"/>
</dbReference>
<dbReference type="PANTHER" id="PTHR44656:SF7">
    <property type="entry name" value="DEHYDROGENASE_REDUCTASE SDR FAMILY MEMBER 12"/>
    <property type="match status" value="1"/>
</dbReference>
<comment type="caution">
    <text evidence="1">The sequence shown here is derived from an EMBL/GenBank/DDBJ whole genome shotgun (WGS) entry which is preliminary data.</text>
</comment>
<dbReference type="Pfam" id="PF00106">
    <property type="entry name" value="adh_short"/>
    <property type="match status" value="1"/>
</dbReference>
<dbReference type="Proteomes" id="UP001595767">
    <property type="component" value="Unassembled WGS sequence"/>
</dbReference>
<reference evidence="2" key="1">
    <citation type="journal article" date="2019" name="Int. J. Syst. Evol. Microbiol.">
        <title>The Global Catalogue of Microorganisms (GCM) 10K type strain sequencing project: providing services to taxonomists for standard genome sequencing and annotation.</title>
        <authorList>
            <consortium name="The Broad Institute Genomics Platform"/>
            <consortium name="The Broad Institute Genome Sequencing Center for Infectious Disease"/>
            <person name="Wu L."/>
            <person name="Ma J."/>
        </authorList>
    </citation>
    <scope>NUCLEOTIDE SEQUENCE [LARGE SCALE GENOMIC DNA]</scope>
    <source>
        <strain evidence="2">CGMCC 4.7204</strain>
    </source>
</reference>